<protein>
    <submittedName>
        <fullName evidence="1">12196_t:CDS:1</fullName>
    </submittedName>
</protein>
<gene>
    <name evidence="1" type="ORF">CPELLU_LOCUS9908</name>
</gene>
<keyword evidence="2" id="KW-1185">Reference proteome</keyword>
<dbReference type="Gene3D" id="3.20.20.80">
    <property type="entry name" value="Glycosidases"/>
    <property type="match status" value="1"/>
</dbReference>
<accession>A0A9N9E5I0</accession>
<dbReference type="Proteomes" id="UP000789759">
    <property type="component" value="Unassembled WGS sequence"/>
</dbReference>
<dbReference type="EMBL" id="CAJVQA010007899">
    <property type="protein sequence ID" value="CAG8663393.1"/>
    <property type="molecule type" value="Genomic_DNA"/>
</dbReference>
<dbReference type="AlphaFoldDB" id="A0A9N9E5I0"/>
<proteinExistence type="predicted"/>
<organism evidence="1 2">
    <name type="scientific">Cetraspora pellucida</name>
    <dbReference type="NCBI Taxonomy" id="1433469"/>
    <lineage>
        <taxon>Eukaryota</taxon>
        <taxon>Fungi</taxon>
        <taxon>Fungi incertae sedis</taxon>
        <taxon>Mucoromycota</taxon>
        <taxon>Glomeromycotina</taxon>
        <taxon>Glomeromycetes</taxon>
        <taxon>Diversisporales</taxon>
        <taxon>Gigasporaceae</taxon>
        <taxon>Cetraspora</taxon>
    </lineage>
</organism>
<evidence type="ECO:0000313" key="1">
    <source>
        <dbReference type="EMBL" id="CAG8663393.1"/>
    </source>
</evidence>
<evidence type="ECO:0000313" key="2">
    <source>
        <dbReference type="Proteomes" id="UP000789759"/>
    </source>
</evidence>
<comment type="caution">
    <text evidence="1">The sequence shown here is derived from an EMBL/GenBank/DDBJ whole genome shotgun (WGS) entry which is preliminary data.</text>
</comment>
<reference evidence="1" key="1">
    <citation type="submission" date="2021-06" db="EMBL/GenBank/DDBJ databases">
        <authorList>
            <person name="Kallberg Y."/>
            <person name="Tangrot J."/>
            <person name="Rosling A."/>
        </authorList>
    </citation>
    <scope>NUCLEOTIDE SEQUENCE</scope>
    <source>
        <strain evidence="1">FL966</strain>
    </source>
</reference>
<sequence length="94" mass="11526">MLKLKQDSNTEFKKRLLFFEKLSDLITWVPGNDDINVSQVTLKQRPEWKRAKSADEQKRDLRINVIDDNFEEFHDYFKFGQYRLQYWQFVDSFV</sequence>
<name>A0A9N9E5I0_9GLOM</name>
<dbReference type="OrthoDB" id="10402584at2759"/>